<feature type="compositionally biased region" description="Low complexity" evidence="26">
    <location>
        <begin position="1852"/>
        <end position="1861"/>
    </location>
</feature>
<accession>A0A6B0S6I3</accession>
<dbReference type="GO" id="GO:0098553">
    <property type="term" value="C:lumenal side of endoplasmic reticulum membrane"/>
    <property type="evidence" value="ECO:0007669"/>
    <property type="project" value="UniProtKB-ARBA"/>
</dbReference>
<feature type="region of interest" description="Disordered" evidence="26">
    <location>
        <begin position="1125"/>
        <end position="1156"/>
    </location>
</feature>
<evidence type="ECO:0000256" key="18">
    <source>
        <dbReference type="ARBA" id="ARBA00023163"/>
    </source>
</evidence>
<keyword evidence="13" id="KW-0805">Transcription regulation</keyword>
<feature type="compositionally biased region" description="Low complexity" evidence="26">
    <location>
        <begin position="1240"/>
        <end position="1250"/>
    </location>
</feature>
<evidence type="ECO:0000256" key="3">
    <source>
        <dbReference type="ARBA" id="ARBA00004167"/>
    </source>
</evidence>
<evidence type="ECO:0000313" key="32">
    <source>
        <dbReference type="Proteomes" id="UP000322234"/>
    </source>
</evidence>
<dbReference type="PROSITE" id="PS00027">
    <property type="entry name" value="HOMEOBOX_1"/>
    <property type="match status" value="1"/>
</dbReference>
<dbReference type="InterPro" id="IPR009800">
    <property type="entry name" value="HCR"/>
</dbReference>
<feature type="domain" description="Ig-like" evidence="29">
    <location>
        <begin position="1714"/>
        <end position="1802"/>
    </location>
</feature>
<feature type="compositionally biased region" description="Low complexity" evidence="26">
    <location>
        <begin position="1387"/>
        <end position="1401"/>
    </location>
</feature>
<evidence type="ECO:0000256" key="5">
    <source>
        <dbReference type="ARBA" id="ARBA00007300"/>
    </source>
</evidence>
<evidence type="ECO:0000256" key="12">
    <source>
        <dbReference type="ARBA" id="ARBA00022989"/>
    </source>
</evidence>
<evidence type="ECO:0000256" key="1">
    <source>
        <dbReference type="ARBA" id="ARBA00003936"/>
    </source>
</evidence>
<keyword evidence="10" id="KW-0221">Differentiation</keyword>
<dbReference type="InterPro" id="IPR000327">
    <property type="entry name" value="POU_dom"/>
</dbReference>
<dbReference type="PANTHER" id="PTHR46822:SF1">
    <property type="entry name" value="COILED-COIL ALPHA-HELICAL ROD PROTEIN 1"/>
    <property type="match status" value="1"/>
</dbReference>
<evidence type="ECO:0000256" key="23">
    <source>
        <dbReference type="RuleBase" id="RU000682"/>
    </source>
</evidence>
<comment type="function">
    <text evidence="1">May be a regulator of keratinocyte proliferation or differentiation.</text>
</comment>
<dbReference type="Gene3D" id="1.10.10.60">
    <property type="entry name" value="Homeodomain-like"/>
    <property type="match status" value="1"/>
</dbReference>
<dbReference type="CDD" id="cd07698">
    <property type="entry name" value="IgC1_MHC_I_alpha3"/>
    <property type="match status" value="1"/>
</dbReference>
<dbReference type="FunFam" id="2.60.40.10:FF:000014">
    <property type="entry name" value="H-2 class I histocompatibility antigen, alpha chain"/>
    <property type="match status" value="1"/>
</dbReference>
<dbReference type="PROSITE" id="PS50071">
    <property type="entry name" value="HOMEOBOX_2"/>
    <property type="match status" value="1"/>
</dbReference>
<evidence type="ECO:0000259" key="28">
    <source>
        <dbReference type="PROSITE" id="PS50071"/>
    </source>
</evidence>
<keyword evidence="7" id="KW-0217">Developmental protein</keyword>
<keyword evidence="11" id="KW-0391">Immunity</keyword>
<feature type="region of interest" description="Disordered" evidence="26">
    <location>
        <begin position="1616"/>
        <end position="1659"/>
    </location>
</feature>
<keyword evidence="12 27" id="KW-1133">Transmembrane helix</keyword>
<keyword evidence="18 24" id="KW-0804">Transcription</keyword>
<protein>
    <recommendedName>
        <fullName evidence="24">POU domain protein</fullName>
    </recommendedName>
</protein>
<feature type="compositionally biased region" description="Basic and acidic residues" evidence="26">
    <location>
        <begin position="1063"/>
        <end position="1086"/>
    </location>
</feature>
<feature type="region of interest" description="Disordered" evidence="26">
    <location>
        <begin position="1"/>
        <end position="47"/>
    </location>
</feature>
<feature type="compositionally biased region" description="Gly residues" evidence="26">
    <location>
        <begin position="1200"/>
        <end position="1210"/>
    </location>
</feature>
<dbReference type="InterPro" id="IPR003597">
    <property type="entry name" value="Ig_C1-set"/>
</dbReference>
<keyword evidence="8" id="KW-0963">Cytoplasm</keyword>
<dbReference type="PROSITE" id="PS00465">
    <property type="entry name" value="POU_2"/>
    <property type="match status" value="1"/>
</dbReference>
<dbReference type="SMART" id="SM00407">
    <property type="entry name" value="IGc1"/>
    <property type="match status" value="1"/>
</dbReference>
<feature type="compositionally biased region" description="Polar residues" evidence="26">
    <location>
        <begin position="1862"/>
        <end position="1871"/>
    </location>
</feature>
<feature type="compositionally biased region" description="Polar residues" evidence="26">
    <location>
        <begin position="598"/>
        <end position="614"/>
    </location>
</feature>
<feature type="DNA-binding region" description="Homeobox" evidence="22">
    <location>
        <begin position="226"/>
        <end position="285"/>
    </location>
</feature>
<dbReference type="InterPro" id="IPR010982">
    <property type="entry name" value="Lambda_DNA-bd_dom_sf"/>
</dbReference>
<evidence type="ECO:0000256" key="11">
    <source>
        <dbReference type="ARBA" id="ARBA00022859"/>
    </source>
</evidence>
<evidence type="ECO:0000256" key="8">
    <source>
        <dbReference type="ARBA" id="ARBA00022490"/>
    </source>
</evidence>
<dbReference type="GO" id="GO:0005634">
    <property type="term" value="C:nucleus"/>
    <property type="evidence" value="ECO:0007669"/>
    <property type="project" value="UniProtKB-SubCell"/>
</dbReference>
<dbReference type="PROSITE" id="PS50835">
    <property type="entry name" value="IG_LIKE"/>
    <property type="match status" value="1"/>
</dbReference>
<feature type="compositionally biased region" description="Low complexity" evidence="26">
    <location>
        <begin position="1350"/>
        <end position="1364"/>
    </location>
</feature>
<evidence type="ECO:0000256" key="2">
    <source>
        <dbReference type="ARBA" id="ARBA00004123"/>
    </source>
</evidence>
<dbReference type="PROSITE" id="PS51179">
    <property type="entry name" value="POU_3"/>
    <property type="match status" value="1"/>
</dbReference>
<dbReference type="Pfam" id="PF00157">
    <property type="entry name" value="Pou"/>
    <property type="match status" value="1"/>
</dbReference>
<proteinExistence type="inferred from homology"/>
<evidence type="ECO:0000256" key="10">
    <source>
        <dbReference type="ARBA" id="ARBA00022782"/>
    </source>
</evidence>
<evidence type="ECO:0000256" key="14">
    <source>
        <dbReference type="ARBA" id="ARBA00023054"/>
    </source>
</evidence>
<evidence type="ECO:0000256" key="25">
    <source>
        <dbReference type="SAM" id="Coils"/>
    </source>
</evidence>
<evidence type="ECO:0000256" key="21">
    <source>
        <dbReference type="ARBA" id="ARBA00055862"/>
    </source>
</evidence>
<evidence type="ECO:0000256" key="24">
    <source>
        <dbReference type="RuleBase" id="RU361194"/>
    </source>
</evidence>
<dbReference type="SUPFAM" id="SSF47413">
    <property type="entry name" value="lambda repressor-like DNA-binding domains"/>
    <property type="match status" value="1"/>
</dbReference>
<comment type="caution">
    <text evidence="31">The sequence shown here is derived from an EMBL/GenBank/DDBJ whole genome shotgun (WGS) entry which is preliminary data.</text>
</comment>
<feature type="region of interest" description="Disordered" evidence="26">
    <location>
        <begin position="598"/>
        <end position="637"/>
    </location>
</feature>
<feature type="compositionally biased region" description="Low complexity" evidence="26">
    <location>
        <begin position="1592"/>
        <end position="1604"/>
    </location>
</feature>
<dbReference type="InterPro" id="IPR001356">
    <property type="entry name" value="HD"/>
</dbReference>
<dbReference type="SUPFAM" id="SSF48726">
    <property type="entry name" value="Immunoglobulin"/>
    <property type="match status" value="1"/>
</dbReference>
<keyword evidence="32" id="KW-1185">Reference proteome</keyword>
<feature type="region of interest" description="Disordered" evidence="26">
    <location>
        <begin position="86"/>
        <end position="134"/>
    </location>
</feature>
<dbReference type="GO" id="GO:0002474">
    <property type="term" value="P:antigen processing and presentation of peptide antigen via MHC class I"/>
    <property type="evidence" value="ECO:0007669"/>
    <property type="project" value="UniProtKB-KW"/>
</dbReference>
<evidence type="ECO:0000256" key="15">
    <source>
        <dbReference type="ARBA" id="ARBA00023125"/>
    </source>
</evidence>
<gene>
    <name evidence="31" type="ORF">E5288_WYG005234</name>
</gene>
<dbReference type="Proteomes" id="UP000322234">
    <property type="component" value="Unassembled WGS sequence"/>
</dbReference>
<evidence type="ECO:0000259" key="30">
    <source>
        <dbReference type="PROSITE" id="PS51179"/>
    </source>
</evidence>
<comment type="similarity">
    <text evidence="5">Belongs to the POU transcription factor family. Class-5 subfamily.</text>
</comment>
<keyword evidence="6" id="KW-0490">MHC I</keyword>
<feature type="transmembrane region" description="Helical" evidence="27">
    <location>
        <begin position="1810"/>
        <end position="1836"/>
    </location>
</feature>
<keyword evidence="16 27" id="KW-0472">Membrane</keyword>
<feature type="region of interest" description="Disordered" evidence="26">
    <location>
        <begin position="1168"/>
        <end position="1401"/>
    </location>
</feature>
<evidence type="ECO:0000256" key="26">
    <source>
        <dbReference type="SAM" id="MobiDB-lite"/>
    </source>
</evidence>
<keyword evidence="17 22" id="KW-0371">Homeobox</keyword>
<dbReference type="CDD" id="cd00086">
    <property type="entry name" value="homeodomain"/>
    <property type="match status" value="1"/>
</dbReference>
<feature type="compositionally biased region" description="Basic and acidic residues" evidence="26">
    <location>
        <begin position="627"/>
        <end position="637"/>
    </location>
</feature>
<feature type="region of interest" description="Disordered" evidence="26">
    <location>
        <begin position="1577"/>
        <end position="1604"/>
    </location>
</feature>
<evidence type="ECO:0000256" key="19">
    <source>
        <dbReference type="ARBA" id="ARBA00023180"/>
    </source>
</evidence>
<organism evidence="31 32">
    <name type="scientific">Bos mutus</name>
    <name type="common">wild yak</name>
    <dbReference type="NCBI Taxonomy" id="72004"/>
    <lineage>
        <taxon>Eukaryota</taxon>
        <taxon>Metazoa</taxon>
        <taxon>Chordata</taxon>
        <taxon>Craniata</taxon>
        <taxon>Vertebrata</taxon>
        <taxon>Euteleostomi</taxon>
        <taxon>Mammalia</taxon>
        <taxon>Eutheria</taxon>
        <taxon>Laurasiatheria</taxon>
        <taxon>Artiodactyla</taxon>
        <taxon>Ruminantia</taxon>
        <taxon>Pecora</taxon>
        <taxon>Bovidae</taxon>
        <taxon>Bovinae</taxon>
        <taxon>Bos</taxon>
    </lineage>
</organism>
<dbReference type="FunFam" id="1.10.10.60:FF:000161">
    <property type="entry name" value="POU domain protein"/>
    <property type="match status" value="1"/>
</dbReference>
<reference evidence="31" key="1">
    <citation type="submission" date="2019-10" db="EMBL/GenBank/DDBJ databases">
        <title>The sequence and de novo assembly of the wild yak genome.</title>
        <authorList>
            <person name="Liu Y."/>
        </authorList>
    </citation>
    <scope>NUCLEOTIDE SEQUENCE [LARGE SCALE GENOMIC DNA]</scope>
    <source>
        <strain evidence="31">WY2019</strain>
    </source>
</reference>
<dbReference type="PANTHER" id="PTHR46822">
    <property type="entry name" value="COILED-COIL ALPHA-HELICAL ROD PROTEIN 1"/>
    <property type="match status" value="1"/>
</dbReference>
<feature type="compositionally biased region" description="Low complexity" evidence="26">
    <location>
        <begin position="1211"/>
        <end position="1233"/>
    </location>
</feature>
<dbReference type="InterPro" id="IPR009057">
    <property type="entry name" value="Homeodomain-like_sf"/>
</dbReference>
<evidence type="ECO:0000256" key="6">
    <source>
        <dbReference type="ARBA" id="ARBA00022451"/>
    </source>
</evidence>
<dbReference type="GO" id="GO:0000981">
    <property type="term" value="F:DNA-binding transcription factor activity, RNA polymerase II-specific"/>
    <property type="evidence" value="ECO:0007669"/>
    <property type="project" value="InterPro"/>
</dbReference>
<feature type="compositionally biased region" description="Polar residues" evidence="26">
    <location>
        <begin position="1627"/>
        <end position="1641"/>
    </location>
</feature>
<dbReference type="Pfam" id="PF07654">
    <property type="entry name" value="C1-set"/>
    <property type="match status" value="1"/>
</dbReference>
<dbReference type="SUPFAM" id="SSF46689">
    <property type="entry name" value="Homeodomain-like"/>
    <property type="match status" value="1"/>
</dbReference>
<dbReference type="FunFam" id="1.10.260.40:FF:000022">
    <property type="entry name" value="POU domain protein"/>
    <property type="match status" value="1"/>
</dbReference>
<keyword evidence="20 22" id="KW-0539">Nucleus</keyword>
<keyword evidence="9 27" id="KW-0812">Transmembrane</keyword>
<feature type="compositionally biased region" description="Basic and acidic residues" evidence="26">
    <location>
        <begin position="1034"/>
        <end position="1051"/>
    </location>
</feature>
<evidence type="ECO:0000256" key="20">
    <source>
        <dbReference type="ARBA" id="ARBA00023242"/>
    </source>
</evidence>
<dbReference type="InterPro" id="IPR007110">
    <property type="entry name" value="Ig-like_dom"/>
</dbReference>
<evidence type="ECO:0000259" key="29">
    <source>
        <dbReference type="PROSITE" id="PS50835"/>
    </source>
</evidence>
<dbReference type="GO" id="GO:0030670">
    <property type="term" value="C:phagocytic vesicle membrane"/>
    <property type="evidence" value="ECO:0007669"/>
    <property type="project" value="UniProtKB-ARBA"/>
</dbReference>
<dbReference type="Gene3D" id="2.60.40.10">
    <property type="entry name" value="Immunoglobulins"/>
    <property type="match status" value="1"/>
</dbReference>
<feature type="coiled-coil region" evidence="25">
    <location>
        <begin position="778"/>
        <end position="840"/>
    </location>
</feature>
<keyword evidence="15 22" id="KW-0238">DNA-binding</keyword>
<evidence type="ECO:0000256" key="17">
    <source>
        <dbReference type="ARBA" id="ARBA00023155"/>
    </source>
</evidence>
<evidence type="ECO:0000256" key="9">
    <source>
        <dbReference type="ARBA" id="ARBA00022692"/>
    </source>
</evidence>
<feature type="compositionally biased region" description="Low complexity" evidence="26">
    <location>
        <begin position="1312"/>
        <end position="1343"/>
    </location>
</feature>
<dbReference type="Pfam" id="PF00046">
    <property type="entry name" value="Homeodomain"/>
    <property type="match status" value="1"/>
</dbReference>
<dbReference type="EMBL" id="VBQZ03000189">
    <property type="protein sequence ID" value="MXQ97375.1"/>
    <property type="molecule type" value="Genomic_DNA"/>
</dbReference>
<dbReference type="GO" id="GO:0003677">
    <property type="term" value="F:DNA binding"/>
    <property type="evidence" value="ECO:0007669"/>
    <property type="project" value="UniProtKB-UniRule"/>
</dbReference>
<feature type="domain" description="Homeobox" evidence="28">
    <location>
        <begin position="224"/>
        <end position="284"/>
    </location>
</feature>
<comment type="function">
    <text evidence="21">Transcription factor that binds to the octamer motif (5'-ATTTGCAT-3'). Forms a trimeric complex with SOX2 or SOX15 on DNA and controls the expression of a number of genes involved in embryonic development such as YES1, FGF4, UTF1 and ZFP206. Critical for early embryogenesis and for embryonic stem cell pluripotency.</text>
</comment>
<evidence type="ECO:0000256" key="13">
    <source>
        <dbReference type="ARBA" id="ARBA00023015"/>
    </source>
</evidence>
<dbReference type="SMART" id="SM00352">
    <property type="entry name" value="POU"/>
    <property type="match status" value="1"/>
</dbReference>
<feature type="compositionally biased region" description="Basic and acidic residues" evidence="26">
    <location>
        <begin position="123"/>
        <end position="134"/>
    </location>
</feature>
<comment type="subcellular location">
    <subcellularLocation>
        <location evidence="4">Cytoplasm</location>
    </subcellularLocation>
    <subcellularLocation>
        <location evidence="3">Membrane</location>
        <topology evidence="3">Single-pass membrane protein</topology>
    </subcellularLocation>
    <subcellularLocation>
        <location evidence="2 22 23">Nucleus</location>
    </subcellularLocation>
</comment>
<evidence type="ECO:0000256" key="22">
    <source>
        <dbReference type="PROSITE-ProRule" id="PRU00108"/>
    </source>
</evidence>
<dbReference type="InterPro" id="IPR013783">
    <property type="entry name" value="Ig-like_fold"/>
</dbReference>
<keyword evidence="14 25" id="KW-0175">Coiled coil</keyword>
<evidence type="ECO:0000256" key="7">
    <source>
        <dbReference type="ARBA" id="ARBA00022473"/>
    </source>
</evidence>
<name>A0A6B0S6I3_9CETA</name>
<dbReference type="GO" id="GO:0006611">
    <property type="term" value="P:protein export from nucleus"/>
    <property type="evidence" value="ECO:0007669"/>
    <property type="project" value="TreeGrafter"/>
</dbReference>
<feature type="coiled-coil region" evidence="25">
    <location>
        <begin position="503"/>
        <end position="540"/>
    </location>
</feature>
<feature type="domain" description="POU-specific" evidence="30">
    <location>
        <begin position="134"/>
        <end position="208"/>
    </location>
</feature>
<dbReference type="GO" id="GO:0042612">
    <property type="term" value="C:MHC class I protein complex"/>
    <property type="evidence" value="ECO:0007669"/>
    <property type="project" value="UniProtKB-KW"/>
</dbReference>
<dbReference type="SMART" id="SM00389">
    <property type="entry name" value="HOX"/>
    <property type="match status" value="1"/>
</dbReference>
<dbReference type="Gene3D" id="1.10.260.40">
    <property type="entry name" value="lambda repressor-like DNA-binding domains"/>
    <property type="match status" value="1"/>
</dbReference>
<dbReference type="InterPro" id="IPR017970">
    <property type="entry name" value="Homeobox_CS"/>
</dbReference>
<feature type="compositionally biased region" description="Low complexity" evidence="26">
    <location>
        <begin position="1279"/>
        <end position="1296"/>
    </location>
</feature>
<feature type="region of interest" description="Disordered" evidence="26">
    <location>
        <begin position="1846"/>
        <end position="1871"/>
    </location>
</feature>
<evidence type="ECO:0000313" key="31">
    <source>
        <dbReference type="EMBL" id="MXQ97375.1"/>
    </source>
</evidence>
<feature type="compositionally biased region" description="Low complexity" evidence="26">
    <location>
        <begin position="1257"/>
        <end position="1270"/>
    </location>
</feature>
<dbReference type="PROSITE" id="PS00035">
    <property type="entry name" value="POU_1"/>
    <property type="match status" value="1"/>
</dbReference>
<evidence type="ECO:0000256" key="16">
    <source>
        <dbReference type="ARBA" id="ARBA00023136"/>
    </source>
</evidence>
<keyword evidence="19" id="KW-0325">Glycoprotein</keyword>
<dbReference type="GO" id="GO:0030154">
    <property type="term" value="P:cell differentiation"/>
    <property type="evidence" value="ECO:0007669"/>
    <property type="project" value="UniProtKB-KW"/>
</dbReference>
<dbReference type="InterPro" id="IPR036179">
    <property type="entry name" value="Ig-like_dom_sf"/>
</dbReference>
<dbReference type="GO" id="GO:0005814">
    <property type="term" value="C:centriole"/>
    <property type="evidence" value="ECO:0007669"/>
    <property type="project" value="TreeGrafter"/>
</dbReference>
<evidence type="ECO:0000256" key="27">
    <source>
        <dbReference type="SAM" id="Phobius"/>
    </source>
</evidence>
<dbReference type="Pfam" id="PF07111">
    <property type="entry name" value="HCR"/>
    <property type="match status" value="1"/>
</dbReference>
<evidence type="ECO:0000256" key="4">
    <source>
        <dbReference type="ARBA" id="ARBA00004496"/>
    </source>
</evidence>
<dbReference type="PRINTS" id="PR00028">
    <property type="entry name" value="POUDOMAIN"/>
</dbReference>
<feature type="region of interest" description="Disordered" evidence="26">
    <location>
        <begin position="1034"/>
        <end position="1086"/>
    </location>
</feature>
<sequence>MAGHLASDFAFSPPPGGGGDGPGGPEPGWVDPRTWMSFQGPPGGSGIGPGVVPGAEVWGLPPCPPPYDLCGGMAYCAPQVGVGPVPPGGLETPQPEGEAGAGVESNSEGASPDPCAAPAGAPKLDKEKLEPNPEEATLQKDLEQFAKLLKQKRITLGYTQADVGLTLGVLFGKVFSQTTICRFEALQLSFKNMCKLRPLLQKWVEEADNNENLQEICKAETLVQARKRKRTSIENRVRGNLESMFLQCPKPTLQQISHIAQQLGLEKDVVRVWFCNRRQKGKRSSSDYSQREDFEAAGSPFAGGPVSFPLAPGPHFGTPGYGGPHFTTLYSSVPFPEAQNCDCPSIRLPCSLLTLAAVVLQADPPVITLALRMQLCVDPRDEAWLVLWPQGHITEIGPAAQAGVIDGCTPTLETSNNVEMFRPSGSTGLIPPSHFQVRPLPTLPRMAPTWASDTPLVQRPTHQDVLERRPDNQRPQVTVWEQEVSGKGQEPEWRGRCTELAGSQALSQQAELISRQLRELRRLEEEVRVLRETSLQQKLRLEAQAVELEALARAEKAGRAEAEGLRAALAGAEVVRKNLEEGSQRELEEVQRLHQEQLSSLTQAHQEALSSLTSKAGGLEKSLNNLETRRSGETKELAAAQREAELLRKQLSKTQEDLEAQVTLVENLRRYVGEQVPPEVRSQAWESERQELLETVQHLQEDRDSLHTTTELLQVRVQSLTHILCMQEEELARKVQPSDCLEPEFTKKCQSLLKRWREKVFALMVQLKAQELEHRECVEQLKGQVAELQERVETQCQEQVILQRSLQDKAAEVEVERMGAKALQMELSRTQEARRRRKQQAAPAEEQLRLVASAVSSFQTWLQGTVAEVERAAARLPSLSSRVSYAVRKVHTIRGLMARKVALAQLRQESCPPPPPTTDMSLELEQLREERNRLDAELQLSAHIIQQEVGRAREQGEAERQKLSEVAQQLEQELQRTQESLASLGLQLEAARQGQQESTAEAASLRKELTQQQEIYGQALQEKVAEVEGRLREQLSESERRLNEARREHTKAVVSLRQIQRKATREKERNQELRRLQDEARKEEGQRLTQRLKELERDKNLMLATLQQEGLLSRYKQQRLLAVLPSPSDKGVPAEPSPKPSESSAPTPPAAALCTKESIKGTLAKSIGTFLDPCKDPTRITSPNDPCLLGKGGSSSSSGGSSGSSGGGSSGSSSGSSGSSSSSSGVSSGLSGHPSGGSSGSSSGSSVSSGPSGGPSGSSSGSSGVSSGLSDRPSGGYSGSSSGVSSSASGSGSTGSIVAHGGSSGSSLFKPGTGYSQISYSSGSGSSLQGASSSLPSGSISSPSGGGLSSSGSQTSWLSSSGGQKVSSKLRPCGPDIPDSPCSGGPIVSHSGSYISSSHSVSGGQRPVVVVVEQHGSGGPGGPGVGQRVPCLNGGPPGKPCPPITSVDQYGSYEVVGGSSNSYLVPGMTYSGGKIYPVGYFTKEGPIKGSPGVPSFAAGPPISEGKYFSGNPIIPSHSSSSSNIYQSGASSTVVFQPVGSGGVQPCVVGSSGSKGPCSLSSSGVSSSSSISSSSSSSFHPCGGVSQGPCSPPGTGSLSGSSSSLSGGKIILQPCGSKSSAPGHPCISVSSSTLSGGPNGSPQPDPSAGAKPCGPGNSGKTPCRSIRDILAQEEQLFFRVACEDHTQHKGQWDLRRKTLGLTRKLNPFTVKPDPPKTHVTCHPISGREVTLRCWALGFYPEEILLTWQRDGEDQTQDMELVETRPSGDGTFQKWAALVVPSGEEQRYTGRVQHEGLQEPRTLRWEPPETSFLTMGIIVGLVLLVVAVVAVVTGAVIWRKKRSGERGHYTQAESSELSSYQSSDVCDQSSHGS</sequence>
<dbReference type="InterPro" id="IPR013847">
    <property type="entry name" value="POU"/>
</dbReference>